<evidence type="ECO:0000256" key="1">
    <source>
        <dbReference type="ARBA" id="ARBA00004761"/>
    </source>
</evidence>
<evidence type="ECO:0000256" key="4">
    <source>
        <dbReference type="ARBA" id="ARBA00023239"/>
    </source>
</evidence>
<dbReference type="EMBL" id="FNMZ01000003">
    <property type="protein sequence ID" value="SDX02883.1"/>
    <property type="molecule type" value="Genomic_DNA"/>
</dbReference>
<organism evidence="6 7">
    <name type="scientific">Albimonas donghaensis</name>
    <dbReference type="NCBI Taxonomy" id="356660"/>
    <lineage>
        <taxon>Bacteria</taxon>
        <taxon>Pseudomonadati</taxon>
        <taxon>Pseudomonadota</taxon>
        <taxon>Alphaproteobacteria</taxon>
        <taxon>Rhodobacterales</taxon>
        <taxon>Paracoccaceae</taxon>
        <taxon>Albimonas</taxon>
    </lineage>
</organism>
<dbReference type="PANTHER" id="PTHR30246">
    <property type="entry name" value="2-KETO-3-DEOXY-6-PHOSPHOGLUCONATE ALDOLASE"/>
    <property type="match status" value="1"/>
</dbReference>
<dbReference type="Gene3D" id="3.20.20.70">
    <property type="entry name" value="Aldolase class I"/>
    <property type="match status" value="1"/>
</dbReference>
<keyword evidence="7" id="KW-1185">Reference proteome</keyword>
<evidence type="ECO:0000313" key="6">
    <source>
        <dbReference type="EMBL" id="SDX02883.1"/>
    </source>
</evidence>
<reference evidence="6 7" key="1">
    <citation type="submission" date="2016-10" db="EMBL/GenBank/DDBJ databases">
        <authorList>
            <person name="de Groot N.N."/>
        </authorList>
    </citation>
    <scope>NUCLEOTIDE SEQUENCE [LARGE SCALE GENOMIC DNA]</scope>
    <source>
        <strain evidence="6 7">DSM 17890</strain>
    </source>
</reference>
<keyword evidence="4" id="KW-0456">Lyase</keyword>
<evidence type="ECO:0000256" key="5">
    <source>
        <dbReference type="ARBA" id="ARBA00023277"/>
    </source>
</evidence>
<name>A0A1H2YCD4_9RHOB</name>
<comment type="similarity">
    <text evidence="2">Belongs to the KHG/KDPG aldolase family.</text>
</comment>
<dbReference type="CDD" id="cd00452">
    <property type="entry name" value="KDPG_aldolase"/>
    <property type="match status" value="1"/>
</dbReference>
<comment type="subunit">
    <text evidence="3">Homotrimer.</text>
</comment>
<dbReference type="PROSITE" id="PS00160">
    <property type="entry name" value="ALDOLASE_KDPG_KHG_2"/>
    <property type="match status" value="1"/>
</dbReference>
<evidence type="ECO:0000256" key="3">
    <source>
        <dbReference type="ARBA" id="ARBA00011233"/>
    </source>
</evidence>
<evidence type="ECO:0000256" key="2">
    <source>
        <dbReference type="ARBA" id="ARBA00006906"/>
    </source>
</evidence>
<proteinExistence type="inferred from homology"/>
<dbReference type="InterPro" id="IPR031338">
    <property type="entry name" value="KDPG/KHG_AS_2"/>
</dbReference>
<dbReference type="InterPro" id="IPR000887">
    <property type="entry name" value="Aldlse_KDPG_KHG"/>
</dbReference>
<dbReference type="GO" id="GO:0016829">
    <property type="term" value="F:lyase activity"/>
    <property type="evidence" value="ECO:0007669"/>
    <property type="project" value="UniProtKB-KW"/>
</dbReference>
<sequence length="221" mass="21782">MTAPNTTPNTTPNSARNLVAILRGLRPEEAVAVGEALLAEGIDRIEVPLNSPDPLVSIARLAEAFGDRALIGAGTVLTKAEVEAVAGAGGRLIVAPNADPAVIRAAKAAGLTCLPGVFTATECFAALAAGADGLKLFPAFLMGPEGLKALRAVLPAGAQALPVGGVGPADFPAWLAAGASGFGLGSSLYAPGMGAGEVGARARATVAAWDAAQARIEAGAE</sequence>
<dbReference type="OrthoDB" id="7204076at2"/>
<dbReference type="Pfam" id="PF01081">
    <property type="entry name" value="Aldolase"/>
    <property type="match status" value="1"/>
</dbReference>
<dbReference type="InterPro" id="IPR013785">
    <property type="entry name" value="Aldolase_TIM"/>
</dbReference>
<dbReference type="STRING" id="356660.SAMN05444336_10381"/>
<dbReference type="RefSeq" id="WP_092681221.1">
    <property type="nucleotide sequence ID" value="NZ_FNMZ01000003.1"/>
</dbReference>
<accession>A0A1H2YCD4</accession>
<keyword evidence="5" id="KW-0119">Carbohydrate metabolism</keyword>
<dbReference type="Proteomes" id="UP000199118">
    <property type="component" value="Unassembled WGS sequence"/>
</dbReference>
<dbReference type="PANTHER" id="PTHR30246:SF1">
    <property type="entry name" value="2-DEHYDRO-3-DEOXY-6-PHOSPHOGALACTONATE ALDOLASE-RELATED"/>
    <property type="match status" value="1"/>
</dbReference>
<dbReference type="AlphaFoldDB" id="A0A1H2YCD4"/>
<gene>
    <name evidence="6" type="ORF">SAMN05444336_10381</name>
</gene>
<dbReference type="NCBIfam" id="NF006600">
    <property type="entry name" value="PRK09140.1"/>
    <property type="match status" value="1"/>
</dbReference>
<evidence type="ECO:0000313" key="7">
    <source>
        <dbReference type="Proteomes" id="UP000199118"/>
    </source>
</evidence>
<protein>
    <submittedName>
        <fullName evidence="6">2-keto-3-deoxy-phosphogalactonate aldolase</fullName>
    </submittedName>
</protein>
<dbReference type="SUPFAM" id="SSF51569">
    <property type="entry name" value="Aldolase"/>
    <property type="match status" value="1"/>
</dbReference>
<comment type="pathway">
    <text evidence="1">Carbohydrate acid metabolism.</text>
</comment>